<proteinExistence type="predicted"/>
<name>A0A803PRM1_CANSA</name>
<accession>A0A803PRM1</accession>
<sequence>MVATHSTSVDRQTSKTGLAIGGMTIGGVGTETTFAPQAPRAGLRIVSLTLPPRPPPTALGTRTNEKIPPSQPHVEIDDPEEVNPQEDKPLKDYIQRFLEVATKTKSLSEDARVMALPVELKEISPLWSNLCDKAVYTMNNFLDRAYLFIKLEEAITRAKGSKGGNKKSPDTEAPATEAQGSRKKGGSNGGKRANNDDKKGNSLGAKKPKTRGKPLQDYEPCLTTYSILLAPSKEIYTTTQSVVPYCKPLSFKESGKRDMNKFCHYHNKYGYDTNEFASRLEIKIGGPHIVKNSRKVVESYARSLRHERAKVLEVVECPLKSQCYGCEPITFRELDSYHVTYPHNDPLLIDVQIANMTVARLMYSFSGADNSPCGKIKLPLTVGTAQNRLPPWPCS</sequence>
<feature type="region of interest" description="Disordered" evidence="1">
    <location>
        <begin position="47"/>
        <end position="86"/>
    </location>
</feature>
<dbReference type="EMBL" id="UZAU01000444">
    <property type="status" value="NOT_ANNOTATED_CDS"/>
    <property type="molecule type" value="Genomic_DNA"/>
</dbReference>
<dbReference type="Proteomes" id="UP000596661">
    <property type="component" value="Chromosome 5"/>
</dbReference>
<evidence type="ECO:0000256" key="1">
    <source>
        <dbReference type="SAM" id="MobiDB-lite"/>
    </source>
</evidence>
<reference evidence="2" key="1">
    <citation type="submission" date="2018-11" db="EMBL/GenBank/DDBJ databases">
        <authorList>
            <person name="Grassa J C."/>
        </authorList>
    </citation>
    <scope>NUCLEOTIDE SEQUENCE [LARGE SCALE GENOMIC DNA]</scope>
</reference>
<evidence type="ECO:0000313" key="3">
    <source>
        <dbReference type="Proteomes" id="UP000596661"/>
    </source>
</evidence>
<evidence type="ECO:0000313" key="2">
    <source>
        <dbReference type="EnsemblPlants" id="cds.evm.model.05.730"/>
    </source>
</evidence>
<feature type="region of interest" description="Disordered" evidence="1">
    <location>
        <begin position="158"/>
        <end position="217"/>
    </location>
</feature>
<organism evidence="2 3">
    <name type="scientific">Cannabis sativa</name>
    <name type="common">Hemp</name>
    <name type="synonym">Marijuana</name>
    <dbReference type="NCBI Taxonomy" id="3483"/>
    <lineage>
        <taxon>Eukaryota</taxon>
        <taxon>Viridiplantae</taxon>
        <taxon>Streptophyta</taxon>
        <taxon>Embryophyta</taxon>
        <taxon>Tracheophyta</taxon>
        <taxon>Spermatophyta</taxon>
        <taxon>Magnoliopsida</taxon>
        <taxon>eudicotyledons</taxon>
        <taxon>Gunneridae</taxon>
        <taxon>Pentapetalae</taxon>
        <taxon>rosids</taxon>
        <taxon>fabids</taxon>
        <taxon>Rosales</taxon>
        <taxon>Cannabaceae</taxon>
        <taxon>Cannabis</taxon>
    </lineage>
</organism>
<dbReference type="Gramene" id="evm.model.05.730">
    <property type="protein sequence ID" value="cds.evm.model.05.730"/>
    <property type="gene ID" value="evm.TU.05.730"/>
</dbReference>
<keyword evidence="3" id="KW-1185">Reference proteome</keyword>
<protein>
    <submittedName>
        <fullName evidence="2">Uncharacterized protein</fullName>
    </submittedName>
</protein>
<reference evidence="2" key="2">
    <citation type="submission" date="2021-03" db="UniProtKB">
        <authorList>
            <consortium name="EnsemblPlants"/>
        </authorList>
    </citation>
    <scope>IDENTIFICATION</scope>
</reference>
<dbReference type="EnsemblPlants" id="evm.model.05.730">
    <property type="protein sequence ID" value="cds.evm.model.05.730"/>
    <property type="gene ID" value="evm.TU.05.730"/>
</dbReference>
<dbReference type="AlphaFoldDB" id="A0A803PRM1"/>